<keyword evidence="1" id="KW-0472">Membrane</keyword>
<protein>
    <recommendedName>
        <fullName evidence="4">Transmembrane protein</fullName>
    </recommendedName>
</protein>
<gene>
    <name evidence="2" type="ORF">DV520_07270</name>
</gene>
<dbReference type="EMBL" id="QQRQ01000010">
    <property type="protein sequence ID" value="RFT06417.1"/>
    <property type="molecule type" value="Genomic_DNA"/>
</dbReference>
<dbReference type="OrthoDB" id="1097929at2"/>
<keyword evidence="3" id="KW-1185">Reference proteome</keyword>
<keyword evidence="1" id="KW-0812">Transmembrane</keyword>
<comment type="caution">
    <text evidence="2">The sequence shown here is derived from an EMBL/GenBank/DDBJ whole genome shotgun (WGS) entry which is preliminary data.</text>
</comment>
<evidence type="ECO:0000256" key="1">
    <source>
        <dbReference type="SAM" id="Phobius"/>
    </source>
</evidence>
<dbReference type="RefSeq" id="WP_117142297.1">
    <property type="nucleotide sequence ID" value="NZ_CAKXKJ010000001.1"/>
</dbReference>
<reference evidence="2 3" key="1">
    <citation type="submission" date="2018-07" db="EMBL/GenBank/DDBJ databases">
        <title>GABA Modulating Bacteria of the Human Gut Microbiota.</title>
        <authorList>
            <person name="Strandwitz P."/>
            <person name="Kim K.H."/>
            <person name="Terekhova D."/>
            <person name="Liu J.K."/>
            <person name="Sharma A."/>
            <person name="Levering J."/>
            <person name="Mcdonald D."/>
            <person name="Dietrich D."/>
            <person name="Ramadhar T.R."/>
            <person name="Lekbua A."/>
            <person name="Mroue N."/>
            <person name="Liston C."/>
            <person name="Stewart E.J."/>
            <person name="Dubin M.J."/>
            <person name="Zengler K."/>
            <person name="Knight R."/>
            <person name="Gilbert J.A."/>
            <person name="Clardy J."/>
            <person name="Lewis K."/>
        </authorList>
    </citation>
    <scope>NUCLEOTIDE SEQUENCE [LARGE SCALE GENOMIC DNA]</scope>
    <source>
        <strain evidence="2 3">KLE1738</strain>
    </source>
</reference>
<keyword evidence="1" id="KW-1133">Transmembrane helix</keyword>
<sequence>MQVKKNTLLLLACLVWTAAGVNILRIGLLAYATQVSLPHILLSLLVFFLFQVFVFGRLVGKHTRRILGYWEDRQFFLRFFDKKSFLLMAGMMSLGMFLRVSGLAPDPFLAVFYSGLGAALLLAGLLFGRNYGRALRAARP</sequence>
<dbReference type="Proteomes" id="UP000260649">
    <property type="component" value="Unassembled WGS sequence"/>
</dbReference>
<dbReference type="AlphaFoldDB" id="A0A3E2B346"/>
<feature type="transmembrane region" description="Helical" evidence="1">
    <location>
        <begin position="85"/>
        <end position="102"/>
    </location>
</feature>
<evidence type="ECO:0000313" key="2">
    <source>
        <dbReference type="EMBL" id="RFT06417.1"/>
    </source>
</evidence>
<evidence type="ECO:0000313" key="3">
    <source>
        <dbReference type="Proteomes" id="UP000260649"/>
    </source>
</evidence>
<feature type="transmembrane region" description="Helical" evidence="1">
    <location>
        <begin position="108"/>
        <end position="127"/>
    </location>
</feature>
<proteinExistence type="predicted"/>
<feature type="transmembrane region" description="Helical" evidence="1">
    <location>
        <begin position="36"/>
        <end position="56"/>
    </location>
</feature>
<dbReference type="GeneID" id="97995528"/>
<evidence type="ECO:0008006" key="4">
    <source>
        <dbReference type="Google" id="ProtNLM"/>
    </source>
</evidence>
<accession>A0A3E2B346</accession>
<name>A0A3E2B346_9FIRM</name>
<organism evidence="2 3">
    <name type="scientific">Evtepia gabavorous</name>
    <dbReference type="NCBI Taxonomy" id="2211183"/>
    <lineage>
        <taxon>Bacteria</taxon>
        <taxon>Bacillati</taxon>
        <taxon>Bacillota</taxon>
        <taxon>Clostridia</taxon>
        <taxon>Eubacteriales</taxon>
        <taxon>Evtepia</taxon>
    </lineage>
</organism>